<dbReference type="EMBL" id="MTYI01000111">
    <property type="protein sequence ID" value="PNP51929.1"/>
    <property type="molecule type" value="Genomic_DNA"/>
</dbReference>
<dbReference type="Proteomes" id="UP000236290">
    <property type="component" value="Unassembled WGS sequence"/>
</dbReference>
<feature type="region of interest" description="Disordered" evidence="1">
    <location>
        <begin position="42"/>
        <end position="71"/>
    </location>
</feature>
<evidence type="ECO:0000313" key="3">
    <source>
        <dbReference type="Proteomes" id="UP000236290"/>
    </source>
</evidence>
<proteinExistence type="predicted"/>
<comment type="caution">
    <text evidence="2">The sequence shown here is derived from an EMBL/GenBank/DDBJ whole genome shotgun (WGS) entry which is preliminary data.</text>
</comment>
<dbReference type="AlphaFoldDB" id="A0A2K0U2C6"/>
<protein>
    <submittedName>
        <fullName evidence="2">Uncharacterized protein</fullName>
    </submittedName>
</protein>
<reference evidence="2 3" key="1">
    <citation type="submission" date="2017-02" db="EMBL/GenBank/DDBJ databases">
        <title>Genomes of Trichoderma spp. with biocontrol activity.</title>
        <authorList>
            <person name="Gardiner D."/>
            <person name="Kazan K."/>
            <person name="Vos C."/>
            <person name="Harvey P."/>
        </authorList>
    </citation>
    <scope>NUCLEOTIDE SEQUENCE [LARGE SCALE GENOMIC DNA]</scope>
    <source>
        <strain evidence="2 3">Tr1</strain>
    </source>
</reference>
<organism evidence="2 3">
    <name type="scientific">Trichoderma harzianum</name>
    <name type="common">Hypocrea lixii</name>
    <dbReference type="NCBI Taxonomy" id="5544"/>
    <lineage>
        <taxon>Eukaryota</taxon>
        <taxon>Fungi</taxon>
        <taxon>Dikarya</taxon>
        <taxon>Ascomycota</taxon>
        <taxon>Pezizomycotina</taxon>
        <taxon>Sordariomycetes</taxon>
        <taxon>Hypocreomycetidae</taxon>
        <taxon>Hypocreales</taxon>
        <taxon>Hypocreaceae</taxon>
        <taxon>Trichoderma</taxon>
    </lineage>
</organism>
<gene>
    <name evidence="2" type="ORF">THARTR1_07138</name>
</gene>
<evidence type="ECO:0000256" key="1">
    <source>
        <dbReference type="SAM" id="MobiDB-lite"/>
    </source>
</evidence>
<evidence type="ECO:0000313" key="2">
    <source>
        <dbReference type="EMBL" id="PNP51929.1"/>
    </source>
</evidence>
<feature type="compositionally biased region" description="Basic and acidic residues" evidence="1">
    <location>
        <begin position="42"/>
        <end position="57"/>
    </location>
</feature>
<sequence length="71" mass="8049">MLPPLAYLARKLIFDAMHNDPVLDVLVMGKRMLASTFSTRKEVGHDYETKEMPDSTPRDIPIPRMRPSGGH</sequence>
<name>A0A2K0U2C6_TRIHA</name>
<accession>A0A2K0U2C6</accession>
<dbReference type="OrthoDB" id="5575144at2759"/>